<evidence type="ECO:0000313" key="4">
    <source>
        <dbReference type="Proteomes" id="UP000887574"/>
    </source>
</evidence>
<dbReference type="WBParaSite" id="jg5644">
    <property type="protein sequence ID" value="jg5644"/>
    <property type="gene ID" value="jg5644"/>
</dbReference>
<keyword evidence="4" id="KW-1185">Reference proteome</keyword>
<name>A0A915EDX0_9BILA</name>
<feature type="region of interest" description="Disordered" evidence="2">
    <location>
        <begin position="1"/>
        <end position="39"/>
    </location>
</feature>
<sequence length="234" mass="25418">MFGKDSPTAEATARALVGKAGPVTRPDGTSQSPDPTPYNCDTTDQDIAEDVLKCARHCYLCCRRKKFKCQDADPSFKCDAKRDQCRVPGLIEIMAQKCAGTCGLCDYNGATFCEDHIPQCKDKEFQDMCDSIDPILRNSVRKACPKTCGQCSSNVIGGASISPPAGIPPVVLSRLMSTDCRKTCGYCLPPNTPCQDKNTADCQRWNTNGFCSNTDYPKGMKLLQCPLTCGLCQP</sequence>
<dbReference type="Proteomes" id="UP000887574">
    <property type="component" value="Unplaced"/>
</dbReference>
<feature type="domain" description="ShKT" evidence="3">
    <location>
        <begin position="113"/>
        <end position="151"/>
    </location>
</feature>
<dbReference type="PROSITE" id="PS51670">
    <property type="entry name" value="SHKT"/>
    <property type="match status" value="3"/>
</dbReference>
<dbReference type="AlphaFoldDB" id="A0A915EDX0"/>
<accession>A0A915EDX0</accession>
<protein>
    <submittedName>
        <fullName evidence="5">ShKT domain-containing protein</fullName>
    </submittedName>
</protein>
<dbReference type="Pfam" id="PF01549">
    <property type="entry name" value="ShK"/>
    <property type="match status" value="4"/>
</dbReference>
<dbReference type="PANTHER" id="PTHR21724:SF109">
    <property type="entry name" value="SHKT DOMAIN-CONTAINING PROTEIN"/>
    <property type="match status" value="1"/>
</dbReference>
<reference evidence="5" key="1">
    <citation type="submission" date="2022-11" db="UniProtKB">
        <authorList>
            <consortium name="WormBaseParasite"/>
        </authorList>
    </citation>
    <scope>IDENTIFICATION</scope>
</reference>
<comment type="caution">
    <text evidence="1">Lacks conserved residue(s) required for the propagation of feature annotation.</text>
</comment>
<dbReference type="Gene3D" id="1.10.10.1940">
    <property type="match status" value="2"/>
</dbReference>
<dbReference type="InterPro" id="IPR003582">
    <property type="entry name" value="ShKT_dom"/>
</dbReference>
<evidence type="ECO:0000259" key="3">
    <source>
        <dbReference type="PROSITE" id="PS51670"/>
    </source>
</evidence>
<evidence type="ECO:0000256" key="1">
    <source>
        <dbReference type="PROSITE-ProRule" id="PRU01005"/>
    </source>
</evidence>
<evidence type="ECO:0000313" key="5">
    <source>
        <dbReference type="WBParaSite" id="jg5644"/>
    </source>
</evidence>
<dbReference type="PANTHER" id="PTHR21724">
    <property type="entry name" value="SHKT DOMAIN-CONTAINING PROTEIN"/>
    <property type="match status" value="1"/>
</dbReference>
<evidence type="ECO:0000256" key="2">
    <source>
        <dbReference type="SAM" id="MobiDB-lite"/>
    </source>
</evidence>
<dbReference type="SMART" id="SM00254">
    <property type="entry name" value="ShKT"/>
    <property type="match status" value="3"/>
</dbReference>
<feature type="domain" description="ShKT" evidence="3">
    <location>
        <begin position="194"/>
        <end position="232"/>
    </location>
</feature>
<proteinExistence type="predicted"/>
<organism evidence="4 5">
    <name type="scientific">Ditylenchus dipsaci</name>
    <dbReference type="NCBI Taxonomy" id="166011"/>
    <lineage>
        <taxon>Eukaryota</taxon>
        <taxon>Metazoa</taxon>
        <taxon>Ecdysozoa</taxon>
        <taxon>Nematoda</taxon>
        <taxon>Chromadorea</taxon>
        <taxon>Rhabditida</taxon>
        <taxon>Tylenchina</taxon>
        <taxon>Tylenchomorpha</taxon>
        <taxon>Sphaerularioidea</taxon>
        <taxon>Anguinidae</taxon>
        <taxon>Anguininae</taxon>
        <taxon>Ditylenchus</taxon>
    </lineage>
</organism>
<feature type="domain" description="ShKT" evidence="3">
    <location>
        <begin position="69"/>
        <end position="105"/>
    </location>
</feature>